<name>A0A8K0GCC7_IGNLU</name>
<protein>
    <submittedName>
        <fullName evidence="1">Uncharacterized protein</fullName>
    </submittedName>
</protein>
<accession>A0A8K0GCC7</accession>
<sequence length="98" mass="11381">MEELDRRYDSFALRKKIGKSNSDLILDTADKLKRRHNKRTSNYKSEVGYAIRCTKDRKTAGPDGIPVELLKLINEKRIQILVDLFNTVFNTGIIPTEW</sequence>
<evidence type="ECO:0000313" key="2">
    <source>
        <dbReference type="Proteomes" id="UP000801492"/>
    </source>
</evidence>
<evidence type="ECO:0000313" key="1">
    <source>
        <dbReference type="EMBL" id="KAF2894329.1"/>
    </source>
</evidence>
<dbReference type="OrthoDB" id="6765864at2759"/>
<organism evidence="1 2">
    <name type="scientific">Ignelater luminosus</name>
    <name type="common">Cucubano</name>
    <name type="synonym">Pyrophorus luminosus</name>
    <dbReference type="NCBI Taxonomy" id="2038154"/>
    <lineage>
        <taxon>Eukaryota</taxon>
        <taxon>Metazoa</taxon>
        <taxon>Ecdysozoa</taxon>
        <taxon>Arthropoda</taxon>
        <taxon>Hexapoda</taxon>
        <taxon>Insecta</taxon>
        <taxon>Pterygota</taxon>
        <taxon>Neoptera</taxon>
        <taxon>Endopterygota</taxon>
        <taxon>Coleoptera</taxon>
        <taxon>Polyphaga</taxon>
        <taxon>Elateriformia</taxon>
        <taxon>Elateroidea</taxon>
        <taxon>Elateridae</taxon>
        <taxon>Agrypninae</taxon>
        <taxon>Pyrophorini</taxon>
        <taxon>Ignelater</taxon>
    </lineage>
</organism>
<dbReference type="EMBL" id="VTPC01007126">
    <property type="protein sequence ID" value="KAF2894329.1"/>
    <property type="molecule type" value="Genomic_DNA"/>
</dbReference>
<proteinExistence type="predicted"/>
<comment type="caution">
    <text evidence="1">The sequence shown here is derived from an EMBL/GenBank/DDBJ whole genome shotgun (WGS) entry which is preliminary data.</text>
</comment>
<dbReference type="Proteomes" id="UP000801492">
    <property type="component" value="Unassembled WGS sequence"/>
</dbReference>
<reference evidence="1" key="1">
    <citation type="submission" date="2019-08" db="EMBL/GenBank/DDBJ databases">
        <title>The genome of the North American firefly Photinus pyralis.</title>
        <authorList>
            <consortium name="Photinus pyralis genome working group"/>
            <person name="Fallon T.R."/>
            <person name="Sander Lower S.E."/>
            <person name="Weng J.-K."/>
        </authorList>
    </citation>
    <scope>NUCLEOTIDE SEQUENCE</scope>
    <source>
        <strain evidence="1">TRF0915ILg1</strain>
        <tissue evidence="1">Whole body</tissue>
    </source>
</reference>
<dbReference type="AlphaFoldDB" id="A0A8K0GCC7"/>
<keyword evidence="2" id="KW-1185">Reference proteome</keyword>
<gene>
    <name evidence="1" type="ORF">ILUMI_11844</name>
</gene>